<dbReference type="EMBL" id="SPHZ02000007">
    <property type="protein sequence ID" value="KAF0909418.1"/>
    <property type="molecule type" value="Genomic_DNA"/>
</dbReference>
<sequence length="72" mass="7657">MNQESKKLLVNEEQANDAEATLFLAQAQVLVTKADSDQHEVLLNEERALVTLGNAEPIAVNTASPTPPASGD</sequence>
<dbReference type="AlphaFoldDB" id="A0A6G1D9K7"/>
<gene>
    <name evidence="1" type="ORF">E2562_036065</name>
</gene>
<comment type="caution">
    <text evidence="1">The sequence shown here is derived from an EMBL/GenBank/DDBJ whole genome shotgun (WGS) entry which is preliminary data.</text>
</comment>
<evidence type="ECO:0000313" key="1">
    <source>
        <dbReference type="EMBL" id="KAF0909418.1"/>
    </source>
</evidence>
<organism evidence="1 2">
    <name type="scientific">Oryza meyeriana var. granulata</name>
    <dbReference type="NCBI Taxonomy" id="110450"/>
    <lineage>
        <taxon>Eukaryota</taxon>
        <taxon>Viridiplantae</taxon>
        <taxon>Streptophyta</taxon>
        <taxon>Embryophyta</taxon>
        <taxon>Tracheophyta</taxon>
        <taxon>Spermatophyta</taxon>
        <taxon>Magnoliopsida</taxon>
        <taxon>Liliopsida</taxon>
        <taxon>Poales</taxon>
        <taxon>Poaceae</taxon>
        <taxon>BOP clade</taxon>
        <taxon>Oryzoideae</taxon>
        <taxon>Oryzeae</taxon>
        <taxon>Oryzinae</taxon>
        <taxon>Oryza</taxon>
        <taxon>Oryza meyeriana</taxon>
    </lineage>
</organism>
<proteinExistence type="predicted"/>
<name>A0A6G1D9K7_9ORYZ</name>
<reference evidence="1 2" key="1">
    <citation type="submission" date="2019-11" db="EMBL/GenBank/DDBJ databases">
        <title>Whole genome sequence of Oryza granulata.</title>
        <authorList>
            <person name="Li W."/>
        </authorList>
    </citation>
    <scope>NUCLEOTIDE SEQUENCE [LARGE SCALE GENOMIC DNA]</scope>
    <source>
        <strain evidence="2">cv. Menghai</strain>
        <tissue evidence="1">Leaf</tissue>
    </source>
</reference>
<evidence type="ECO:0000313" key="2">
    <source>
        <dbReference type="Proteomes" id="UP000479710"/>
    </source>
</evidence>
<dbReference type="Proteomes" id="UP000479710">
    <property type="component" value="Unassembled WGS sequence"/>
</dbReference>
<protein>
    <submittedName>
        <fullName evidence="1">Uncharacterized protein</fullName>
    </submittedName>
</protein>
<keyword evidence="2" id="KW-1185">Reference proteome</keyword>
<accession>A0A6G1D9K7</accession>